<dbReference type="Proteomes" id="UP000285326">
    <property type="component" value="Unassembled WGS sequence"/>
</dbReference>
<feature type="chain" id="PRO_5019205499" evidence="2">
    <location>
        <begin position="19"/>
        <end position="338"/>
    </location>
</feature>
<feature type="signal peptide" evidence="2">
    <location>
        <begin position="1"/>
        <end position="18"/>
    </location>
</feature>
<evidence type="ECO:0000256" key="2">
    <source>
        <dbReference type="SAM" id="SignalP"/>
    </source>
</evidence>
<feature type="compositionally biased region" description="Polar residues" evidence="1">
    <location>
        <begin position="314"/>
        <end position="325"/>
    </location>
</feature>
<feature type="region of interest" description="Disordered" evidence="1">
    <location>
        <begin position="123"/>
        <end position="259"/>
    </location>
</feature>
<gene>
    <name evidence="3" type="ORF">GcM1_184005</name>
</gene>
<proteinExistence type="predicted"/>
<evidence type="ECO:0000256" key="1">
    <source>
        <dbReference type="SAM" id="MobiDB-lite"/>
    </source>
</evidence>
<keyword evidence="2" id="KW-0732">Signal</keyword>
<feature type="compositionally biased region" description="Gly residues" evidence="1">
    <location>
        <begin position="282"/>
        <end position="294"/>
    </location>
</feature>
<protein>
    <submittedName>
        <fullName evidence="3">Uncharacterized protein</fullName>
    </submittedName>
</protein>
<name>A0A420J3A3_9PEZI</name>
<feature type="compositionally biased region" description="Low complexity" evidence="1">
    <location>
        <begin position="157"/>
        <end position="225"/>
    </location>
</feature>
<comment type="caution">
    <text evidence="3">The sequence shown here is derived from an EMBL/GenBank/DDBJ whole genome shotgun (WGS) entry which is preliminary data.</text>
</comment>
<accession>A0A420J3A3</accession>
<feature type="region of interest" description="Disordered" evidence="1">
    <location>
        <begin position="282"/>
        <end position="338"/>
    </location>
</feature>
<reference evidence="3 4" key="1">
    <citation type="journal article" date="2018" name="BMC Genomics">
        <title>Comparative genome analyses reveal sequence features reflecting distinct modes of host-adaptation between dicot and monocot powdery mildew.</title>
        <authorList>
            <person name="Wu Y."/>
            <person name="Ma X."/>
            <person name="Pan Z."/>
            <person name="Kale S.D."/>
            <person name="Song Y."/>
            <person name="King H."/>
            <person name="Zhang Q."/>
            <person name="Presley C."/>
            <person name="Deng X."/>
            <person name="Wei C.I."/>
            <person name="Xiao S."/>
        </authorList>
    </citation>
    <scope>NUCLEOTIDE SEQUENCE [LARGE SCALE GENOMIC DNA]</scope>
    <source>
        <strain evidence="3">UMSG1</strain>
    </source>
</reference>
<dbReference type="AlphaFoldDB" id="A0A420J3A3"/>
<sequence>MFVRCCIILCLLLETLESRILYGLNFNTAILTTPIQSNNLVARVNQLSESKEFRKDFTKSSSTNEKRSDLNHVAIMPESRISRRRISGGFSKFKGFSKFRPFSRKPKDITGAGAGTANKNTAAISKEDGAGTNPVASGAASPKTGAPATPGTASGVAGNTSGAPATPGTASGAAGNTSGAPATPGTASGAAGNTSGAPATPGTAPGAADPTPGTPGTTGTTPGSGNQNGQGQRFDDDLDGDFRNNQQFSDGGGRGVGSDIATSLAGSLPLLAVSGGLGGMAGGMGGGFGGGFGGADPSLAGGAGAVDPSLSAGFGSSTDTGSTAVDPSLAGSGSRINR</sequence>
<dbReference type="EMBL" id="MCBS01018465">
    <property type="protein sequence ID" value="RKF81280.1"/>
    <property type="molecule type" value="Genomic_DNA"/>
</dbReference>
<evidence type="ECO:0000313" key="3">
    <source>
        <dbReference type="EMBL" id="RKF81280.1"/>
    </source>
</evidence>
<organism evidence="3 4">
    <name type="scientific">Golovinomyces cichoracearum</name>
    <dbReference type="NCBI Taxonomy" id="62708"/>
    <lineage>
        <taxon>Eukaryota</taxon>
        <taxon>Fungi</taxon>
        <taxon>Dikarya</taxon>
        <taxon>Ascomycota</taxon>
        <taxon>Pezizomycotina</taxon>
        <taxon>Leotiomycetes</taxon>
        <taxon>Erysiphales</taxon>
        <taxon>Erysiphaceae</taxon>
        <taxon>Golovinomyces</taxon>
    </lineage>
</organism>
<evidence type="ECO:0000313" key="4">
    <source>
        <dbReference type="Proteomes" id="UP000285326"/>
    </source>
</evidence>